<keyword evidence="3" id="KW-1185">Reference proteome</keyword>
<evidence type="ECO:0000256" key="1">
    <source>
        <dbReference type="SAM" id="MobiDB-lite"/>
    </source>
</evidence>
<feature type="compositionally biased region" description="Basic residues" evidence="1">
    <location>
        <begin position="1"/>
        <end position="17"/>
    </location>
</feature>
<dbReference type="AlphaFoldDB" id="A0A2T0VAE7"/>
<accession>A0A2T0VAE7</accession>
<dbReference type="EMBL" id="PVTL01000007">
    <property type="protein sequence ID" value="PRY67131.1"/>
    <property type="molecule type" value="Genomic_DNA"/>
</dbReference>
<organism evidence="2 3">
    <name type="scientific">Glaciihabitans tibetensis</name>
    <dbReference type="NCBI Taxonomy" id="1266600"/>
    <lineage>
        <taxon>Bacteria</taxon>
        <taxon>Bacillati</taxon>
        <taxon>Actinomycetota</taxon>
        <taxon>Actinomycetes</taxon>
        <taxon>Micrococcales</taxon>
        <taxon>Microbacteriaceae</taxon>
        <taxon>Glaciihabitans</taxon>
    </lineage>
</organism>
<name>A0A2T0VAE7_9MICO</name>
<comment type="caution">
    <text evidence="2">The sequence shown here is derived from an EMBL/GenBank/DDBJ whole genome shotgun (WGS) entry which is preliminary data.</text>
</comment>
<dbReference type="Proteomes" id="UP000237983">
    <property type="component" value="Unassembled WGS sequence"/>
</dbReference>
<gene>
    <name evidence="2" type="ORF">B0I08_10724</name>
</gene>
<protein>
    <submittedName>
        <fullName evidence="2">Uncharacterized protein</fullName>
    </submittedName>
</protein>
<dbReference type="RefSeq" id="WP_245884804.1">
    <property type="nucleotide sequence ID" value="NZ_PVTL01000007.1"/>
</dbReference>
<reference evidence="2 3" key="1">
    <citation type="submission" date="2018-03" db="EMBL/GenBank/DDBJ databases">
        <title>Genomic Encyclopedia of Type Strains, Phase III (KMG-III): the genomes of soil and plant-associated and newly described type strains.</title>
        <authorList>
            <person name="Whitman W."/>
        </authorList>
    </citation>
    <scope>NUCLEOTIDE SEQUENCE [LARGE SCALE GENOMIC DNA]</scope>
    <source>
        <strain evidence="2 3">CGMCC 1.12484</strain>
    </source>
</reference>
<feature type="region of interest" description="Disordered" evidence="1">
    <location>
        <begin position="1"/>
        <end position="24"/>
    </location>
</feature>
<proteinExistence type="predicted"/>
<evidence type="ECO:0000313" key="3">
    <source>
        <dbReference type="Proteomes" id="UP000237983"/>
    </source>
</evidence>
<evidence type="ECO:0000313" key="2">
    <source>
        <dbReference type="EMBL" id="PRY67131.1"/>
    </source>
</evidence>
<sequence length="183" mass="17947">MGAVRGARRRRHTRSNHTRSTPTRSAAAAVVAAAGIVLLAGIAYAGWGIVGSGSGTAATSTTVPLTLSAGSPTALLYPGGSSDVLVTISNPNPSSIVVRSFTLDATQGTGGFSADANHSGCASSVFTFTPSTNAGNGWTVPAQTGGTPGTLAVTLTAALGMRLDAANACQGVVPLVYLTAGSS</sequence>